<dbReference type="InterPro" id="IPR016181">
    <property type="entry name" value="Acyl_CoA_acyltransferase"/>
</dbReference>
<gene>
    <name evidence="5" type="ORF">Ari01nite_47150</name>
</gene>
<evidence type="ECO:0000313" key="5">
    <source>
        <dbReference type="EMBL" id="GIE97250.1"/>
    </source>
</evidence>
<dbReference type="Proteomes" id="UP000636960">
    <property type="component" value="Unassembled WGS sequence"/>
</dbReference>
<keyword evidence="1" id="KW-0808">Transferase</keyword>
<reference evidence="5" key="1">
    <citation type="submission" date="2021-01" db="EMBL/GenBank/DDBJ databases">
        <title>Whole genome shotgun sequence of Actinoplanes rishiriensis NBRC 108556.</title>
        <authorList>
            <person name="Komaki H."/>
            <person name="Tamura T."/>
        </authorList>
    </citation>
    <scope>NUCLEOTIDE SEQUENCE</scope>
    <source>
        <strain evidence="5">NBRC 108556</strain>
    </source>
</reference>
<dbReference type="Pfam" id="PF13302">
    <property type="entry name" value="Acetyltransf_3"/>
    <property type="match status" value="1"/>
</dbReference>
<dbReference type="EMBL" id="BOMV01000055">
    <property type="protein sequence ID" value="GIE97250.1"/>
    <property type="molecule type" value="Genomic_DNA"/>
</dbReference>
<evidence type="ECO:0000256" key="2">
    <source>
        <dbReference type="ARBA" id="ARBA00023315"/>
    </source>
</evidence>
<dbReference type="AlphaFoldDB" id="A0A919MYN3"/>
<proteinExistence type="inferred from homology"/>
<keyword evidence="6" id="KW-1185">Reference proteome</keyword>
<sequence length="159" mass="17400">MRLVPLTAAHEDAILAFETVNRDYFAASVPDRGDDYFAAYPDRHAALLDYQRAGTDRFHVVMTDDGTVAGRVNVTLIANGEAELGYRIGRDFAGRGVATEAVRQVCLLARDEYGLVRLRAAATMDNPGSRTVLLRNGFALGAETTLSGRPGHWFARSLR</sequence>
<evidence type="ECO:0000313" key="6">
    <source>
        <dbReference type="Proteomes" id="UP000636960"/>
    </source>
</evidence>
<dbReference type="PROSITE" id="PS51186">
    <property type="entry name" value="GNAT"/>
    <property type="match status" value="1"/>
</dbReference>
<evidence type="ECO:0000259" key="4">
    <source>
        <dbReference type="PROSITE" id="PS51186"/>
    </source>
</evidence>
<comment type="similarity">
    <text evidence="3">Belongs to the acetyltransferase family. RimJ subfamily.</text>
</comment>
<name>A0A919MYN3_9ACTN</name>
<evidence type="ECO:0000256" key="1">
    <source>
        <dbReference type="ARBA" id="ARBA00022679"/>
    </source>
</evidence>
<dbReference type="PANTHER" id="PTHR43792:SF8">
    <property type="entry name" value="[RIBOSOMAL PROTEIN US5]-ALANINE N-ACETYLTRANSFERASE"/>
    <property type="match status" value="1"/>
</dbReference>
<dbReference type="GO" id="GO:0016747">
    <property type="term" value="F:acyltransferase activity, transferring groups other than amino-acyl groups"/>
    <property type="evidence" value="ECO:0007669"/>
    <property type="project" value="InterPro"/>
</dbReference>
<keyword evidence="2" id="KW-0012">Acyltransferase</keyword>
<dbReference type="SUPFAM" id="SSF55729">
    <property type="entry name" value="Acyl-CoA N-acyltransferases (Nat)"/>
    <property type="match status" value="1"/>
</dbReference>
<accession>A0A919MYN3</accession>
<comment type="caution">
    <text evidence="5">The sequence shown here is derived from an EMBL/GenBank/DDBJ whole genome shotgun (WGS) entry which is preliminary data.</text>
</comment>
<dbReference type="InterPro" id="IPR051531">
    <property type="entry name" value="N-acetyltransferase"/>
</dbReference>
<dbReference type="RefSeq" id="WP_203784014.1">
    <property type="nucleotide sequence ID" value="NZ_BOMV01000055.1"/>
</dbReference>
<dbReference type="PANTHER" id="PTHR43792">
    <property type="entry name" value="GNAT FAMILY, PUTATIVE (AFU_ORTHOLOGUE AFUA_3G00765)-RELATED-RELATED"/>
    <property type="match status" value="1"/>
</dbReference>
<dbReference type="Gene3D" id="3.40.630.30">
    <property type="match status" value="1"/>
</dbReference>
<protein>
    <recommendedName>
        <fullName evidence="4">N-acetyltransferase domain-containing protein</fullName>
    </recommendedName>
</protein>
<evidence type="ECO:0000256" key="3">
    <source>
        <dbReference type="ARBA" id="ARBA00038502"/>
    </source>
</evidence>
<dbReference type="InterPro" id="IPR000182">
    <property type="entry name" value="GNAT_dom"/>
</dbReference>
<organism evidence="5 6">
    <name type="scientific">Paractinoplanes rishiriensis</name>
    <dbReference type="NCBI Taxonomy" id="1050105"/>
    <lineage>
        <taxon>Bacteria</taxon>
        <taxon>Bacillati</taxon>
        <taxon>Actinomycetota</taxon>
        <taxon>Actinomycetes</taxon>
        <taxon>Micromonosporales</taxon>
        <taxon>Micromonosporaceae</taxon>
        <taxon>Paractinoplanes</taxon>
    </lineage>
</organism>
<feature type="domain" description="N-acetyltransferase" evidence="4">
    <location>
        <begin position="1"/>
        <end position="159"/>
    </location>
</feature>